<keyword evidence="9" id="KW-0732">Signal</keyword>
<feature type="transmembrane region" description="Helical" evidence="8">
    <location>
        <begin position="581"/>
        <end position="599"/>
    </location>
</feature>
<proteinExistence type="predicted"/>
<dbReference type="RefSeq" id="WP_171364588.1">
    <property type="nucleotide sequence ID" value="NZ_WVQY01000012.1"/>
</dbReference>
<evidence type="ECO:0000256" key="5">
    <source>
        <dbReference type="ARBA" id="ARBA00022692"/>
    </source>
</evidence>
<feature type="transmembrane region" description="Helical" evidence="8">
    <location>
        <begin position="276"/>
        <end position="304"/>
    </location>
</feature>
<dbReference type="InterPro" id="IPR050297">
    <property type="entry name" value="LipidA_mod_glycosyltrf_83"/>
</dbReference>
<feature type="transmembrane region" description="Helical" evidence="8">
    <location>
        <begin position="550"/>
        <end position="569"/>
    </location>
</feature>
<keyword evidence="7 8" id="KW-0472">Membrane</keyword>
<dbReference type="PANTHER" id="PTHR33908">
    <property type="entry name" value="MANNOSYLTRANSFERASE YKCB-RELATED"/>
    <property type="match status" value="1"/>
</dbReference>
<feature type="transmembrane region" description="Helical" evidence="8">
    <location>
        <begin position="65"/>
        <end position="82"/>
    </location>
</feature>
<keyword evidence="12" id="KW-1185">Reference proteome</keyword>
<dbReference type="InterPro" id="IPR038731">
    <property type="entry name" value="RgtA/B/C-like"/>
</dbReference>
<feature type="transmembrane region" description="Helical" evidence="8">
    <location>
        <begin position="42"/>
        <end position="58"/>
    </location>
</feature>
<dbReference type="PANTHER" id="PTHR33908:SF11">
    <property type="entry name" value="MEMBRANE PROTEIN"/>
    <property type="match status" value="1"/>
</dbReference>
<evidence type="ECO:0000256" key="7">
    <source>
        <dbReference type="ARBA" id="ARBA00023136"/>
    </source>
</evidence>
<comment type="subcellular location">
    <subcellularLocation>
        <location evidence="1">Cell membrane</location>
        <topology evidence="1">Multi-pass membrane protein</topology>
    </subcellularLocation>
</comment>
<evidence type="ECO:0000256" key="2">
    <source>
        <dbReference type="ARBA" id="ARBA00022475"/>
    </source>
</evidence>
<evidence type="ECO:0000313" key="12">
    <source>
        <dbReference type="Proteomes" id="UP000599383"/>
    </source>
</evidence>
<keyword evidence="5 8" id="KW-0812">Transmembrane</keyword>
<evidence type="ECO:0000256" key="1">
    <source>
        <dbReference type="ARBA" id="ARBA00004651"/>
    </source>
</evidence>
<feature type="transmembrane region" description="Helical" evidence="8">
    <location>
        <begin position="365"/>
        <end position="381"/>
    </location>
</feature>
<keyword evidence="4" id="KW-0808">Transferase</keyword>
<gene>
    <name evidence="11" type="ORF">GS617_20135</name>
</gene>
<feature type="chain" id="PRO_5046128936" description="Glycosyltransferase RgtA/B/C/D-like domain-containing protein" evidence="9">
    <location>
        <begin position="27"/>
        <end position="683"/>
    </location>
</feature>
<name>A0ABX1WH02_9RHOB</name>
<keyword evidence="2" id="KW-1003">Cell membrane</keyword>
<dbReference type="PROSITE" id="PS51257">
    <property type="entry name" value="PROKAR_LIPOPROTEIN"/>
    <property type="match status" value="1"/>
</dbReference>
<accession>A0ABX1WH02</accession>
<sequence length="683" mass="73513">MIAQKNGWQGHWLALAVCACAGPAWAADAPVTNATLAELRLWFMVMAAATVVLIGVFWSRGLPLFGALAALVLLGSSARLWLTQPLWFPRLEIVADPPENLIMLLILAAQAVLTGVVLMRPAGREAVRGLFAGAGIIRLFLLMGLVAVFCLSATPYVAYGYYTAFGLQIGVGGALSLVQMATLVAMFAVAGPDRIPRIPVAALAVFATVVSAVLAWTAFDRVPHVEDELAYLFQARTFAAGTLWAPVPPEAAQPALEYYLLEVHDGKWISVPAQGWAIVLSLGVLIGVPWVINPILTGISVWLAHDIVRRTISRERADMVALLMATSPWVLAVGATLMTHSVMLVAVLLAWWCLIRAGEGVARRAILLAFIAGLALGWSFVTRPLDALIVGGLTGLWLLRRLPGGIGQVLACAVGGVLSGSVFLLLNYGTTGDILLTPQSDYLSRLWPDTKNAFGFGPNVGPPATSWGALDIWVGHSPAEGLLNLINGIASLNLELLGWTFGSLVPIWIVFIWRKRLTGFDRAMLVILVALVGVLFFYWFTGTFYLGPRYWHTALLPFLVLSAAGIEAVKDRLPDQYHGRLHCIILLLCAVSVVSFTSWRGVSKYDGYGGFTGDIRRQAQAAELSNALVFVATNANIGSALYLNDPFLPEGKPIFLRDMGPEQNAAIIAAFPGRKVVYLGDSE</sequence>
<keyword evidence="3" id="KW-0328">Glycosyltransferase</keyword>
<keyword evidence="6 8" id="KW-1133">Transmembrane helix</keyword>
<evidence type="ECO:0000259" key="10">
    <source>
        <dbReference type="Pfam" id="PF13231"/>
    </source>
</evidence>
<feature type="signal peptide" evidence="9">
    <location>
        <begin position="1"/>
        <end position="26"/>
    </location>
</feature>
<evidence type="ECO:0000256" key="4">
    <source>
        <dbReference type="ARBA" id="ARBA00022679"/>
    </source>
</evidence>
<evidence type="ECO:0000256" key="9">
    <source>
        <dbReference type="SAM" id="SignalP"/>
    </source>
</evidence>
<feature type="transmembrane region" description="Helical" evidence="8">
    <location>
        <begin position="102"/>
        <end position="119"/>
    </location>
</feature>
<feature type="transmembrane region" description="Helical" evidence="8">
    <location>
        <begin position="525"/>
        <end position="544"/>
    </location>
</feature>
<feature type="transmembrane region" description="Helical" evidence="8">
    <location>
        <begin position="165"/>
        <end position="188"/>
    </location>
</feature>
<feature type="transmembrane region" description="Helical" evidence="8">
    <location>
        <begin position="139"/>
        <end position="159"/>
    </location>
</feature>
<organism evidence="11 12">
    <name type="scientific">Ruegeria atlantica</name>
    <dbReference type="NCBI Taxonomy" id="81569"/>
    <lineage>
        <taxon>Bacteria</taxon>
        <taxon>Pseudomonadati</taxon>
        <taxon>Pseudomonadota</taxon>
        <taxon>Alphaproteobacteria</taxon>
        <taxon>Rhodobacterales</taxon>
        <taxon>Roseobacteraceae</taxon>
        <taxon>Ruegeria</taxon>
    </lineage>
</organism>
<comment type="caution">
    <text evidence="11">The sequence shown here is derived from an EMBL/GenBank/DDBJ whole genome shotgun (WGS) entry which is preliminary data.</text>
</comment>
<evidence type="ECO:0000256" key="6">
    <source>
        <dbReference type="ARBA" id="ARBA00022989"/>
    </source>
</evidence>
<dbReference type="Proteomes" id="UP000599383">
    <property type="component" value="Unassembled WGS sequence"/>
</dbReference>
<protein>
    <recommendedName>
        <fullName evidence="10">Glycosyltransferase RgtA/B/C/D-like domain-containing protein</fullName>
    </recommendedName>
</protein>
<dbReference type="EMBL" id="WVQY01000012">
    <property type="protein sequence ID" value="NOD32589.1"/>
    <property type="molecule type" value="Genomic_DNA"/>
</dbReference>
<dbReference type="Pfam" id="PF13231">
    <property type="entry name" value="PMT_2"/>
    <property type="match status" value="1"/>
</dbReference>
<feature type="transmembrane region" description="Helical" evidence="8">
    <location>
        <begin position="200"/>
        <end position="219"/>
    </location>
</feature>
<reference evidence="11 12" key="1">
    <citation type="submission" date="2019-12" db="EMBL/GenBank/DDBJ databases">
        <title>Ruegeria JWLKs population differentiation of coral mucus and skeleton niches.</title>
        <authorList>
            <person name="Luo D."/>
        </authorList>
    </citation>
    <scope>NUCLEOTIDE SEQUENCE [LARGE SCALE GENOMIC DNA]</scope>
    <source>
        <strain evidence="11 12">HKCCD6238</strain>
    </source>
</reference>
<feature type="domain" description="Glycosyltransferase RgtA/B/C/D-like" evidence="10">
    <location>
        <begin position="293"/>
        <end position="395"/>
    </location>
</feature>
<evidence type="ECO:0000313" key="11">
    <source>
        <dbReference type="EMBL" id="NOD32589.1"/>
    </source>
</evidence>
<feature type="transmembrane region" description="Helical" evidence="8">
    <location>
        <begin position="496"/>
        <end position="513"/>
    </location>
</feature>
<evidence type="ECO:0000256" key="3">
    <source>
        <dbReference type="ARBA" id="ARBA00022676"/>
    </source>
</evidence>
<evidence type="ECO:0000256" key="8">
    <source>
        <dbReference type="SAM" id="Phobius"/>
    </source>
</evidence>
<feature type="transmembrane region" description="Helical" evidence="8">
    <location>
        <begin position="409"/>
        <end position="428"/>
    </location>
</feature>